<dbReference type="Pfam" id="PF04777">
    <property type="entry name" value="Evr1_Alr"/>
    <property type="match status" value="1"/>
</dbReference>
<organism evidence="8 9">
    <name type="scientific">Heterostelium pallidum (strain ATCC 26659 / Pp 5 / PN500)</name>
    <name type="common">Cellular slime mold</name>
    <name type="synonym">Polysphondylium pallidum</name>
    <dbReference type="NCBI Taxonomy" id="670386"/>
    <lineage>
        <taxon>Eukaryota</taxon>
        <taxon>Amoebozoa</taxon>
        <taxon>Evosea</taxon>
        <taxon>Eumycetozoa</taxon>
        <taxon>Dictyostelia</taxon>
        <taxon>Acytosteliales</taxon>
        <taxon>Acytosteliaceae</taxon>
        <taxon>Heterostelium</taxon>
    </lineage>
</organism>
<dbReference type="RefSeq" id="XP_020435701.1">
    <property type="nucleotide sequence ID" value="XM_020573629.1"/>
</dbReference>
<gene>
    <name evidence="8" type="ORF">PPL_02650</name>
</gene>
<evidence type="ECO:0000313" key="9">
    <source>
        <dbReference type="Proteomes" id="UP000001396"/>
    </source>
</evidence>
<dbReference type="FunFam" id="1.20.120.310:FF:000002">
    <property type="entry name" value="Sulfhydryl oxidase"/>
    <property type="match status" value="1"/>
</dbReference>
<comment type="catalytic activity">
    <reaction evidence="6">
        <text>2 R'C(R)SH + O2 = R'C(R)S-S(R)CR' + H2O2</text>
        <dbReference type="Rhea" id="RHEA:17357"/>
        <dbReference type="ChEBI" id="CHEBI:15379"/>
        <dbReference type="ChEBI" id="CHEBI:16240"/>
        <dbReference type="ChEBI" id="CHEBI:16520"/>
        <dbReference type="ChEBI" id="CHEBI:17412"/>
        <dbReference type="EC" id="1.8.3.2"/>
    </reaction>
</comment>
<evidence type="ECO:0000313" key="8">
    <source>
        <dbReference type="EMBL" id="EFA83584.1"/>
    </source>
</evidence>
<evidence type="ECO:0000256" key="6">
    <source>
        <dbReference type="RuleBase" id="RU371123"/>
    </source>
</evidence>
<feature type="domain" description="ERV/ALR sulfhydryl oxidase" evidence="7">
    <location>
        <begin position="90"/>
        <end position="190"/>
    </location>
</feature>
<sequence length="201" mass="22958">MGLSDRLSHIKINSEKNEIEKIDDNNKTATTTVKVQLPNEHVVEDCGTCTLLGVDDTKNKMFQFMNTGGADKIDSSSKTEQHRFWEPLDEPVDAVGLGNSGWNLLHTIAAYYPEKPDAQHQEDTRQFLQAFSKVYPCKVCAKDFQEVLTATPARLQSQHEFAQWMCEAHNHVNKILGKPEFDCDQVDKRWKRTAIKKQLDH</sequence>
<keyword evidence="3 6" id="KW-0274">FAD</keyword>
<dbReference type="PANTHER" id="PTHR12645:SF0">
    <property type="entry name" value="FAD-LINKED SULFHYDRYL OXIDASE ALR"/>
    <property type="match status" value="1"/>
</dbReference>
<dbReference type="SUPFAM" id="SSF69000">
    <property type="entry name" value="FAD-dependent thiol oxidase"/>
    <property type="match status" value="1"/>
</dbReference>
<evidence type="ECO:0000256" key="2">
    <source>
        <dbReference type="ARBA" id="ARBA00022630"/>
    </source>
</evidence>
<keyword evidence="2 6" id="KW-0285">Flavoprotein</keyword>
<accession>D3B2N6</accession>
<proteinExistence type="predicted"/>
<reference evidence="8 9" key="1">
    <citation type="journal article" date="2011" name="Genome Res.">
        <title>Phylogeny-wide analysis of social amoeba genomes highlights ancient origins for complex intercellular communication.</title>
        <authorList>
            <person name="Heidel A.J."/>
            <person name="Lawal H.M."/>
            <person name="Felder M."/>
            <person name="Schilde C."/>
            <person name="Helps N.R."/>
            <person name="Tunggal B."/>
            <person name="Rivero F."/>
            <person name="John U."/>
            <person name="Schleicher M."/>
            <person name="Eichinger L."/>
            <person name="Platzer M."/>
            <person name="Noegel A.A."/>
            <person name="Schaap P."/>
            <person name="Gloeckner G."/>
        </authorList>
    </citation>
    <scope>NUCLEOTIDE SEQUENCE [LARGE SCALE GENOMIC DNA]</scope>
    <source>
        <strain evidence="9">ATCC 26659 / Pp 5 / PN500</strain>
    </source>
</reference>
<dbReference type="InterPro" id="IPR036774">
    <property type="entry name" value="ERV/ALR_sulphydryl_oxid_sf"/>
</dbReference>
<evidence type="ECO:0000256" key="4">
    <source>
        <dbReference type="ARBA" id="ARBA00023002"/>
    </source>
</evidence>
<comment type="cofactor">
    <cofactor evidence="1 6">
        <name>FAD</name>
        <dbReference type="ChEBI" id="CHEBI:57692"/>
    </cofactor>
</comment>
<dbReference type="FunCoup" id="D3B2N6">
    <property type="interactions" value="3"/>
</dbReference>
<name>D3B2N6_HETP5</name>
<evidence type="ECO:0000256" key="5">
    <source>
        <dbReference type="ARBA" id="ARBA00023157"/>
    </source>
</evidence>
<dbReference type="GO" id="GO:0005739">
    <property type="term" value="C:mitochondrion"/>
    <property type="evidence" value="ECO:0007669"/>
    <property type="project" value="TreeGrafter"/>
</dbReference>
<dbReference type="Proteomes" id="UP000001396">
    <property type="component" value="Unassembled WGS sequence"/>
</dbReference>
<dbReference type="InterPro" id="IPR017905">
    <property type="entry name" value="ERV/ALR_sulphydryl_oxidase"/>
</dbReference>
<dbReference type="GO" id="GO:0050660">
    <property type="term" value="F:flavin adenine dinucleotide binding"/>
    <property type="evidence" value="ECO:0007669"/>
    <property type="project" value="TreeGrafter"/>
</dbReference>
<comment type="caution">
    <text evidence="8">The sequence shown here is derived from an EMBL/GenBank/DDBJ whole genome shotgun (WGS) entry which is preliminary data.</text>
</comment>
<dbReference type="InterPro" id="IPR039799">
    <property type="entry name" value="ALR/ERV"/>
</dbReference>
<evidence type="ECO:0000259" key="7">
    <source>
        <dbReference type="PROSITE" id="PS51324"/>
    </source>
</evidence>
<protein>
    <recommendedName>
        <fullName evidence="6">Sulfhydryl oxidase</fullName>
        <ecNumber evidence="6">1.8.3.2</ecNumber>
    </recommendedName>
</protein>
<dbReference type="GeneID" id="31358173"/>
<dbReference type="STRING" id="670386.D3B2N6"/>
<dbReference type="GO" id="GO:0016971">
    <property type="term" value="F:flavin-dependent sulfhydryl oxidase activity"/>
    <property type="evidence" value="ECO:0007669"/>
    <property type="project" value="InterPro"/>
</dbReference>
<dbReference type="EC" id="1.8.3.2" evidence="6"/>
<keyword evidence="9" id="KW-1185">Reference proteome</keyword>
<evidence type="ECO:0000256" key="1">
    <source>
        <dbReference type="ARBA" id="ARBA00001974"/>
    </source>
</evidence>
<dbReference type="EMBL" id="ADBJ01000010">
    <property type="protein sequence ID" value="EFA83584.1"/>
    <property type="molecule type" value="Genomic_DNA"/>
</dbReference>
<dbReference type="Gene3D" id="1.20.120.310">
    <property type="entry name" value="ERV/ALR sulfhydryl oxidase domain"/>
    <property type="match status" value="1"/>
</dbReference>
<dbReference type="PROSITE" id="PS51324">
    <property type="entry name" value="ERV_ALR"/>
    <property type="match status" value="1"/>
</dbReference>
<keyword evidence="4 6" id="KW-0560">Oxidoreductase</keyword>
<dbReference type="InParanoid" id="D3B2N6"/>
<keyword evidence="5" id="KW-1015">Disulfide bond</keyword>
<evidence type="ECO:0000256" key="3">
    <source>
        <dbReference type="ARBA" id="ARBA00022827"/>
    </source>
</evidence>
<dbReference type="AlphaFoldDB" id="D3B2N6"/>
<dbReference type="OMA" id="SKVYPCK"/>
<dbReference type="PANTHER" id="PTHR12645">
    <property type="entry name" value="ALR/ERV"/>
    <property type="match status" value="1"/>
</dbReference>